<sequence length="104" mass="11385">MRPKGNGRFLTPLIAQARKWNHRNTLLAVADLAVHRARSYRSVAASQTTYEGSAARGDKIGGIHMGTIGRFLYEQGNAHRRREMFIGGDAELAHEQAPDGPSTA</sequence>
<dbReference type="Proteomes" id="UP000287171">
    <property type="component" value="Unassembled WGS sequence"/>
</dbReference>
<keyword evidence="2" id="KW-1185">Reference proteome</keyword>
<organism evidence="1 2">
    <name type="scientific">Dictyobacter alpinus</name>
    <dbReference type="NCBI Taxonomy" id="2014873"/>
    <lineage>
        <taxon>Bacteria</taxon>
        <taxon>Bacillati</taxon>
        <taxon>Chloroflexota</taxon>
        <taxon>Ktedonobacteria</taxon>
        <taxon>Ktedonobacterales</taxon>
        <taxon>Dictyobacteraceae</taxon>
        <taxon>Dictyobacter</taxon>
    </lineage>
</organism>
<evidence type="ECO:0000313" key="2">
    <source>
        <dbReference type="Proteomes" id="UP000287171"/>
    </source>
</evidence>
<dbReference type="AlphaFoldDB" id="A0A402BE83"/>
<protein>
    <submittedName>
        <fullName evidence="1">Uncharacterized protein</fullName>
    </submittedName>
</protein>
<accession>A0A402BE83</accession>
<dbReference type="EMBL" id="BIFT01000002">
    <property type="protein sequence ID" value="GCE29616.1"/>
    <property type="molecule type" value="Genomic_DNA"/>
</dbReference>
<name>A0A402BE83_9CHLR</name>
<evidence type="ECO:0000313" key="1">
    <source>
        <dbReference type="EMBL" id="GCE29616.1"/>
    </source>
</evidence>
<proteinExistence type="predicted"/>
<comment type="caution">
    <text evidence="1">The sequence shown here is derived from an EMBL/GenBank/DDBJ whole genome shotgun (WGS) entry which is preliminary data.</text>
</comment>
<gene>
    <name evidence="1" type="ORF">KDA_51000</name>
</gene>
<reference evidence="2" key="1">
    <citation type="submission" date="2018-12" db="EMBL/GenBank/DDBJ databases">
        <title>Tengunoibacter tsumagoiensis gen. nov., sp. nov., Dictyobacter kobayashii sp. nov., D. alpinus sp. nov., and D. joshuensis sp. nov. and description of Dictyobacteraceae fam. nov. within the order Ktedonobacterales isolated from Tengu-no-mugimeshi.</title>
        <authorList>
            <person name="Wang C.M."/>
            <person name="Zheng Y."/>
            <person name="Sakai Y."/>
            <person name="Toyoda A."/>
            <person name="Minakuchi Y."/>
            <person name="Abe K."/>
            <person name="Yokota A."/>
            <person name="Yabe S."/>
        </authorList>
    </citation>
    <scope>NUCLEOTIDE SEQUENCE [LARGE SCALE GENOMIC DNA]</scope>
    <source>
        <strain evidence="2">Uno16</strain>
    </source>
</reference>